<reference evidence="1 2" key="1">
    <citation type="journal article" date="2023" name="PLoS ONE">
        <title>Cytospora paraplurivora sp. nov. isolated from orchards with fruit tree decline syndrome in Ontario, Canada.</title>
        <authorList>
            <person name="Ilyukhin E."/>
            <person name="Nguyen H.D.T."/>
            <person name="Castle A.J."/>
            <person name="Ellouze W."/>
        </authorList>
    </citation>
    <scope>NUCLEOTIDE SEQUENCE [LARGE SCALE GENOMIC DNA]</scope>
    <source>
        <strain evidence="1 2">FDS-564</strain>
    </source>
</reference>
<dbReference type="PANTHER" id="PTHR28181">
    <property type="entry name" value="UPF0655 PROTEIN YCR015C"/>
    <property type="match status" value="1"/>
</dbReference>
<organism evidence="1 2">
    <name type="scientific">Cytospora paraplurivora</name>
    <dbReference type="NCBI Taxonomy" id="2898453"/>
    <lineage>
        <taxon>Eukaryota</taxon>
        <taxon>Fungi</taxon>
        <taxon>Dikarya</taxon>
        <taxon>Ascomycota</taxon>
        <taxon>Pezizomycotina</taxon>
        <taxon>Sordariomycetes</taxon>
        <taxon>Sordariomycetidae</taxon>
        <taxon>Diaporthales</taxon>
        <taxon>Cytosporaceae</taxon>
        <taxon>Cytospora</taxon>
    </lineage>
</organism>
<evidence type="ECO:0000313" key="2">
    <source>
        <dbReference type="Proteomes" id="UP001320245"/>
    </source>
</evidence>
<name>A0AAN9YJ50_9PEZI</name>
<dbReference type="InterPro" id="IPR023214">
    <property type="entry name" value="HAD_sf"/>
</dbReference>
<dbReference type="InterPro" id="IPR050849">
    <property type="entry name" value="HAD-like_hydrolase_phosphatase"/>
</dbReference>
<dbReference type="InterPro" id="IPR036412">
    <property type="entry name" value="HAD-like_sf"/>
</dbReference>
<gene>
    <name evidence="1" type="ORF">SLS53_003122</name>
</gene>
<sequence length="384" mass="43225">MCCNKALLNTHTRLTLLPLSCLIQINKLPIRRLAKSHSSRKTTNQDTIGVTMGDHHQQVAVELILDFDGTITTADTIASLAKAAMELQIKNRGRSRSEMASAWAAIEQAYAHDLREYQDTYVYQNRTPAEQPLDSSMATLRPVQGLEGGTPLDIIMDRLSCRQRRHIELASLARVKDEGVFKSIRHEDLFSAGQQDRIESRVHLREGFDPFITQAKEKHDVHVLSVNWSASYISGVLSGYDMASVLANTTDPEDGSISASQAGFENLVPRGHWPEVLTVARDKVVALRHLYWRQKLLKPDKNLQFIYFGDSATDFECLKEVGGVIMSNDEGGSLLRMLRKELAYHIPHVSQWTKGEFICWARDFSELSKANYLARRVFAAENNG</sequence>
<accession>A0AAN9YJ50</accession>
<dbReference type="AlphaFoldDB" id="A0AAN9YJ50"/>
<dbReference type="EMBL" id="JAJSPL020000009">
    <property type="protein sequence ID" value="KAK7744889.1"/>
    <property type="molecule type" value="Genomic_DNA"/>
</dbReference>
<keyword evidence="2" id="KW-1185">Reference proteome</keyword>
<evidence type="ECO:0000313" key="1">
    <source>
        <dbReference type="EMBL" id="KAK7744889.1"/>
    </source>
</evidence>
<protein>
    <submittedName>
        <fullName evidence="1">Uncharacterized protein</fullName>
    </submittedName>
</protein>
<comment type="caution">
    <text evidence="1">The sequence shown here is derived from an EMBL/GenBank/DDBJ whole genome shotgun (WGS) entry which is preliminary data.</text>
</comment>
<dbReference type="SUPFAM" id="SSF56784">
    <property type="entry name" value="HAD-like"/>
    <property type="match status" value="1"/>
</dbReference>
<dbReference type="PANTHER" id="PTHR28181:SF1">
    <property type="entry name" value="COLD TOLERANCE PROTEIN 1"/>
    <property type="match status" value="1"/>
</dbReference>
<dbReference type="Proteomes" id="UP001320245">
    <property type="component" value="Unassembled WGS sequence"/>
</dbReference>
<dbReference type="Gene3D" id="3.40.50.1000">
    <property type="entry name" value="HAD superfamily/HAD-like"/>
    <property type="match status" value="1"/>
</dbReference>
<proteinExistence type="predicted"/>